<sequence length="142" mass="15569">MIFEKGNSKLDSVGMTASVLCAIHCAIVPILITFLPLVGLGFLANPVLEWSMIIFAFFIGVYAIGLSYTHTHHKPLPVFLLIGGFVIIIIGHVFVSGWHEALVVPIGGLMIATAHFFNFRYSGSCRQSGHSHYHLGDSQHKH</sequence>
<proteinExistence type="predicted"/>
<dbReference type="Proteomes" id="UP000218263">
    <property type="component" value="Chromosome"/>
</dbReference>
<keyword evidence="2" id="KW-1185">Reference proteome</keyword>
<dbReference type="EMBL" id="AP017313">
    <property type="protein sequence ID" value="BAU52029.1"/>
    <property type="molecule type" value="Genomic_DNA"/>
</dbReference>
<dbReference type="GO" id="GO:0015097">
    <property type="term" value="F:mercury ion transmembrane transporter activity"/>
    <property type="evidence" value="ECO:0007669"/>
    <property type="project" value="InterPro"/>
</dbReference>
<dbReference type="Pfam" id="PF03203">
    <property type="entry name" value="MerC"/>
    <property type="match status" value="1"/>
</dbReference>
<accession>A0A0X8X1M3</accession>
<dbReference type="InterPro" id="IPR004891">
    <property type="entry name" value="Mercury-R_MerC"/>
</dbReference>
<gene>
    <name evidence="1" type="ORF">MgSA37_00179</name>
</gene>
<dbReference type="KEGG" id="mgot:MgSA37_00179"/>
<reference evidence="1 2" key="1">
    <citation type="submission" date="2015-12" db="EMBL/GenBank/DDBJ databases">
        <title>Genome sequence of Mucilaginibacter gotjawali.</title>
        <authorList>
            <person name="Lee J.S."/>
            <person name="Lee K.C."/>
            <person name="Kim K.K."/>
            <person name="Lee B.W."/>
        </authorList>
    </citation>
    <scope>NUCLEOTIDE SEQUENCE [LARGE SCALE GENOMIC DNA]</scope>
    <source>
        <strain evidence="1 2">SA3-7</strain>
    </source>
</reference>
<evidence type="ECO:0000313" key="1">
    <source>
        <dbReference type="EMBL" id="BAU52029.1"/>
    </source>
</evidence>
<dbReference type="OrthoDB" id="5966279at2"/>
<organism evidence="1 2">
    <name type="scientific">Mucilaginibacter gotjawali</name>
    <dbReference type="NCBI Taxonomy" id="1550579"/>
    <lineage>
        <taxon>Bacteria</taxon>
        <taxon>Pseudomonadati</taxon>
        <taxon>Bacteroidota</taxon>
        <taxon>Sphingobacteriia</taxon>
        <taxon>Sphingobacteriales</taxon>
        <taxon>Sphingobacteriaceae</taxon>
        <taxon>Mucilaginibacter</taxon>
    </lineage>
</organism>
<dbReference type="AlphaFoldDB" id="A0A0X8X1M3"/>
<protein>
    <submittedName>
        <fullName evidence="1">MerC mercury resistance protein</fullName>
    </submittedName>
</protein>
<name>A0A0X8X1M3_9SPHI</name>
<evidence type="ECO:0000313" key="2">
    <source>
        <dbReference type="Proteomes" id="UP000218263"/>
    </source>
</evidence>
<dbReference type="GO" id="GO:0016020">
    <property type="term" value="C:membrane"/>
    <property type="evidence" value="ECO:0007669"/>
    <property type="project" value="InterPro"/>
</dbReference>
<dbReference type="RefSeq" id="WP_096349393.1">
    <property type="nucleotide sequence ID" value="NZ_AP017313.1"/>
</dbReference>